<evidence type="ECO:0000256" key="2">
    <source>
        <dbReference type="ARBA" id="ARBA00022801"/>
    </source>
</evidence>
<keyword evidence="1" id="KW-0645">Protease</keyword>
<keyword evidence="6" id="KW-1185">Reference proteome</keyword>
<evidence type="ECO:0000259" key="4">
    <source>
        <dbReference type="Pfam" id="PF00082"/>
    </source>
</evidence>
<dbReference type="InterPro" id="IPR023828">
    <property type="entry name" value="Peptidase_S8_Ser-AS"/>
</dbReference>
<dbReference type="SUPFAM" id="SSF52743">
    <property type="entry name" value="Subtilisin-like"/>
    <property type="match status" value="1"/>
</dbReference>
<gene>
    <name evidence="5" type="ORF">ACFOPQ_17875</name>
</gene>
<evidence type="ECO:0000256" key="3">
    <source>
        <dbReference type="ARBA" id="ARBA00022825"/>
    </source>
</evidence>
<name>A0ABV8AEF9_9DEIO</name>
<evidence type="ECO:0000313" key="6">
    <source>
        <dbReference type="Proteomes" id="UP001595748"/>
    </source>
</evidence>
<comment type="caution">
    <text evidence="5">The sequence shown here is derived from an EMBL/GenBank/DDBJ whole genome shotgun (WGS) entry which is preliminary data.</text>
</comment>
<dbReference type="Pfam" id="PF00082">
    <property type="entry name" value="Peptidase_S8"/>
    <property type="match status" value="1"/>
</dbReference>
<dbReference type="InterPro" id="IPR036852">
    <property type="entry name" value="Peptidase_S8/S53_dom_sf"/>
</dbReference>
<sequence length="362" mass="40839">MVDDYSWTGDISGAEKNGYQRQLSHGEMVVAHLRYILEDTKLYDTPSMIGSDLVYKSRRTVSYIYIRRVEIKKREEQVLNSIVNILTAEEVAKIIDRSIKPNDNFNNVILNMSFVTIPCRVLVDFKLYQDSDKLKKERENLSFASYLNHVYSKRMNSSNYEQKRRAIAEMPDNNPLSQSIKQLIEGRKMKGLAVASSGNFGLDIQFAPASRPEVIGVGAVADRAVTDNNFTHVNDGEPGHTKLNWSNAADVYAPREWMAFNKETLDSYCAATPTNSCPIKPGDRSKWPFLAYSGTSFSAPSVSAYLAMRLQGSSSCYVNVGNHFRYFDLSSGGSYKPLEKMNNMNQPRPVFKWKPGILNGQC</sequence>
<proteinExistence type="predicted"/>
<dbReference type="InterPro" id="IPR000209">
    <property type="entry name" value="Peptidase_S8/S53_dom"/>
</dbReference>
<protein>
    <submittedName>
        <fullName evidence="5">S8 family serine peptidase</fullName>
    </submittedName>
</protein>
<dbReference type="PROSITE" id="PS00138">
    <property type="entry name" value="SUBTILASE_SER"/>
    <property type="match status" value="1"/>
</dbReference>
<keyword evidence="3" id="KW-0720">Serine protease</keyword>
<dbReference type="Proteomes" id="UP001595748">
    <property type="component" value="Unassembled WGS sequence"/>
</dbReference>
<evidence type="ECO:0000313" key="5">
    <source>
        <dbReference type="EMBL" id="MFC3862637.1"/>
    </source>
</evidence>
<organism evidence="5 6">
    <name type="scientific">Deinococcus antarcticus</name>
    <dbReference type="NCBI Taxonomy" id="1298767"/>
    <lineage>
        <taxon>Bacteria</taxon>
        <taxon>Thermotogati</taxon>
        <taxon>Deinococcota</taxon>
        <taxon>Deinococci</taxon>
        <taxon>Deinococcales</taxon>
        <taxon>Deinococcaceae</taxon>
        <taxon>Deinococcus</taxon>
    </lineage>
</organism>
<evidence type="ECO:0000256" key="1">
    <source>
        <dbReference type="ARBA" id="ARBA00022670"/>
    </source>
</evidence>
<reference evidence="6" key="1">
    <citation type="journal article" date="2019" name="Int. J. Syst. Evol. Microbiol.">
        <title>The Global Catalogue of Microorganisms (GCM) 10K type strain sequencing project: providing services to taxonomists for standard genome sequencing and annotation.</title>
        <authorList>
            <consortium name="The Broad Institute Genomics Platform"/>
            <consortium name="The Broad Institute Genome Sequencing Center for Infectious Disease"/>
            <person name="Wu L."/>
            <person name="Ma J."/>
        </authorList>
    </citation>
    <scope>NUCLEOTIDE SEQUENCE [LARGE SCALE GENOMIC DNA]</scope>
    <source>
        <strain evidence="6">CCTCC AB 2013263</strain>
    </source>
</reference>
<dbReference type="RefSeq" id="WP_380080579.1">
    <property type="nucleotide sequence ID" value="NZ_JBHRZF010000206.1"/>
</dbReference>
<accession>A0ABV8AEF9</accession>
<keyword evidence="2" id="KW-0378">Hydrolase</keyword>
<feature type="domain" description="Peptidase S8/S53" evidence="4">
    <location>
        <begin position="88"/>
        <end position="311"/>
    </location>
</feature>
<dbReference type="EMBL" id="JBHRZF010000206">
    <property type="protein sequence ID" value="MFC3862637.1"/>
    <property type="molecule type" value="Genomic_DNA"/>
</dbReference>
<dbReference type="Gene3D" id="3.40.50.200">
    <property type="entry name" value="Peptidase S8/S53 domain"/>
    <property type="match status" value="1"/>
</dbReference>